<reference evidence="5 6" key="1">
    <citation type="journal article" date="2016" name="Nat. Commun.">
        <title>Thousands of microbial genomes shed light on interconnected biogeochemical processes in an aquifer system.</title>
        <authorList>
            <person name="Anantharaman K."/>
            <person name="Brown C.T."/>
            <person name="Hug L.A."/>
            <person name="Sharon I."/>
            <person name="Castelle C.J."/>
            <person name="Probst A.J."/>
            <person name="Thomas B.C."/>
            <person name="Singh A."/>
            <person name="Wilkins M.J."/>
            <person name="Karaoz U."/>
            <person name="Brodie E.L."/>
            <person name="Williams K.H."/>
            <person name="Hubbard S.S."/>
            <person name="Banfield J.F."/>
        </authorList>
    </citation>
    <scope>NUCLEOTIDE SEQUENCE [LARGE SCALE GENOMIC DNA]</scope>
</reference>
<dbReference type="PANTHER" id="PTHR15680:SF9">
    <property type="entry name" value="LARGE RIBOSOMAL SUBUNIT PROTEIN BL19M"/>
    <property type="match status" value="1"/>
</dbReference>
<accession>A0A1G1WR85</accession>
<dbReference type="GO" id="GO:0006412">
    <property type="term" value="P:translation"/>
    <property type="evidence" value="ECO:0007669"/>
    <property type="project" value="InterPro"/>
</dbReference>
<name>A0A1G1WR85_9BACT</name>
<dbReference type="PANTHER" id="PTHR15680">
    <property type="entry name" value="RIBOSOMAL PROTEIN L19"/>
    <property type="match status" value="1"/>
</dbReference>
<dbReference type="PRINTS" id="PR00061">
    <property type="entry name" value="RIBOSOMALL19"/>
</dbReference>
<dbReference type="Gene3D" id="2.30.30.790">
    <property type="match status" value="1"/>
</dbReference>
<dbReference type="InterPro" id="IPR038657">
    <property type="entry name" value="Ribosomal_bL19_sf"/>
</dbReference>
<keyword evidence="3 4" id="KW-0687">Ribonucleoprotein</keyword>
<dbReference type="InterPro" id="IPR001857">
    <property type="entry name" value="Ribosomal_bL19"/>
</dbReference>
<dbReference type="AlphaFoldDB" id="A0A1G1WR85"/>
<dbReference type="Pfam" id="PF01245">
    <property type="entry name" value="Ribosomal_L19"/>
    <property type="match status" value="1"/>
</dbReference>
<evidence type="ECO:0000256" key="1">
    <source>
        <dbReference type="ARBA" id="ARBA00005781"/>
    </source>
</evidence>
<protein>
    <recommendedName>
        <fullName evidence="4">50S ribosomal protein L19</fullName>
    </recommendedName>
</protein>
<dbReference type="InterPro" id="IPR008991">
    <property type="entry name" value="Translation_prot_SH3-like_sf"/>
</dbReference>
<evidence type="ECO:0000313" key="5">
    <source>
        <dbReference type="EMBL" id="OGY29850.1"/>
    </source>
</evidence>
<dbReference type="EMBL" id="MHCZ01000019">
    <property type="protein sequence ID" value="OGY29850.1"/>
    <property type="molecule type" value="Genomic_DNA"/>
</dbReference>
<dbReference type="SUPFAM" id="SSF50104">
    <property type="entry name" value="Translation proteins SH3-like domain"/>
    <property type="match status" value="1"/>
</dbReference>
<evidence type="ECO:0000256" key="3">
    <source>
        <dbReference type="ARBA" id="ARBA00023274"/>
    </source>
</evidence>
<sequence length="98" mass="10752">MEQTNFSVGDRVRVDAKVKEGSKERIQSFEGTVISLRGEGASKTFTVRKIGSDGVGVERIWPLNAPTIEKITVKKKGSVLRAKLYYLRKLTGKAALGV</sequence>
<keyword evidence="2 5" id="KW-0689">Ribosomal protein</keyword>
<evidence type="ECO:0000256" key="4">
    <source>
        <dbReference type="RuleBase" id="RU000559"/>
    </source>
</evidence>
<comment type="function">
    <text evidence="4">This protein is located at the 30S-50S ribosomal subunit interface and may play a role in the structure and function of the aminoacyl-tRNA binding site.</text>
</comment>
<dbReference type="NCBIfam" id="TIGR01024">
    <property type="entry name" value="rplS_bact"/>
    <property type="match status" value="1"/>
</dbReference>
<dbReference type="GO" id="GO:0022625">
    <property type="term" value="C:cytosolic large ribosomal subunit"/>
    <property type="evidence" value="ECO:0007669"/>
    <property type="project" value="TreeGrafter"/>
</dbReference>
<dbReference type="PIRSF" id="PIRSF002191">
    <property type="entry name" value="Ribosomal_L19"/>
    <property type="match status" value="1"/>
</dbReference>
<dbReference type="STRING" id="1802603.A3F35_02545"/>
<organism evidence="5 6">
    <name type="scientific">Candidatus Woykebacteria bacterium RIFCSPHIGHO2_12_FULL_45_10</name>
    <dbReference type="NCBI Taxonomy" id="1802603"/>
    <lineage>
        <taxon>Bacteria</taxon>
        <taxon>Candidatus Woykeibacteriota</taxon>
    </lineage>
</organism>
<comment type="caution">
    <text evidence="5">The sequence shown here is derived from an EMBL/GenBank/DDBJ whole genome shotgun (WGS) entry which is preliminary data.</text>
</comment>
<evidence type="ECO:0000313" key="6">
    <source>
        <dbReference type="Proteomes" id="UP000178068"/>
    </source>
</evidence>
<comment type="similarity">
    <text evidence="1 4">Belongs to the bacterial ribosomal protein bL19 family.</text>
</comment>
<dbReference type="GO" id="GO:0003735">
    <property type="term" value="F:structural constituent of ribosome"/>
    <property type="evidence" value="ECO:0007669"/>
    <property type="project" value="InterPro"/>
</dbReference>
<evidence type="ECO:0000256" key="2">
    <source>
        <dbReference type="ARBA" id="ARBA00022980"/>
    </source>
</evidence>
<dbReference type="Proteomes" id="UP000178068">
    <property type="component" value="Unassembled WGS sequence"/>
</dbReference>
<proteinExistence type="inferred from homology"/>
<gene>
    <name evidence="5" type="ORF">A3F35_02545</name>
</gene>